<keyword evidence="4" id="KW-1005">Bacterial flagellum biogenesis</keyword>
<dbReference type="EMBL" id="FQXD01000002">
    <property type="protein sequence ID" value="SHG85809.1"/>
    <property type="molecule type" value="Genomic_DNA"/>
</dbReference>
<keyword evidence="3" id="KW-0813">Transport</keyword>
<keyword evidence="5" id="KW-0653">Protein transport</keyword>
<evidence type="ECO:0000256" key="1">
    <source>
        <dbReference type="ARBA" id="ARBA00003041"/>
    </source>
</evidence>
<keyword evidence="6" id="KW-1006">Bacterial flagellum protein export</keyword>
<proteinExistence type="inferred from homology"/>
<keyword evidence="11" id="KW-1185">Reference proteome</keyword>
<dbReference type="InterPro" id="IPR051472">
    <property type="entry name" value="T3SS_Stator/FliH"/>
</dbReference>
<keyword evidence="10" id="KW-0282">Flagellum</keyword>
<dbReference type="GO" id="GO:0015031">
    <property type="term" value="P:protein transport"/>
    <property type="evidence" value="ECO:0007669"/>
    <property type="project" value="UniProtKB-KW"/>
</dbReference>
<evidence type="ECO:0000256" key="4">
    <source>
        <dbReference type="ARBA" id="ARBA00022795"/>
    </source>
</evidence>
<evidence type="ECO:0000313" key="10">
    <source>
        <dbReference type="EMBL" id="SHG85809.1"/>
    </source>
</evidence>
<gene>
    <name evidence="10" type="ORF">SAMN05421807_102103</name>
</gene>
<evidence type="ECO:0000256" key="8">
    <source>
        <dbReference type="SAM" id="Coils"/>
    </source>
</evidence>
<dbReference type="InterPro" id="IPR022524">
    <property type="entry name" value="FliH_Bacilli"/>
</dbReference>
<evidence type="ECO:0000259" key="9">
    <source>
        <dbReference type="Pfam" id="PF02108"/>
    </source>
</evidence>
<protein>
    <recommendedName>
        <fullName evidence="7">Flagellar assembly protein FliH</fullName>
    </recommendedName>
</protein>
<dbReference type="PANTHER" id="PTHR34982">
    <property type="entry name" value="YOP PROTEINS TRANSLOCATION PROTEIN L"/>
    <property type="match status" value="1"/>
</dbReference>
<comment type="function">
    <text evidence="1">Needed for flagellar regrowth and assembly.</text>
</comment>
<dbReference type="GO" id="GO:0005829">
    <property type="term" value="C:cytosol"/>
    <property type="evidence" value="ECO:0007669"/>
    <property type="project" value="TreeGrafter"/>
</dbReference>
<feature type="coiled-coil region" evidence="8">
    <location>
        <begin position="47"/>
        <end position="96"/>
    </location>
</feature>
<dbReference type="InterPro" id="IPR018035">
    <property type="entry name" value="Flagellar_FliH/T3SS_HrpE"/>
</dbReference>
<evidence type="ECO:0000256" key="7">
    <source>
        <dbReference type="NCBIfam" id="TIGR03825"/>
    </source>
</evidence>
<comment type="similarity">
    <text evidence="2">Belongs to the FliH family.</text>
</comment>
<accession>A0A1M5N9D5</accession>
<dbReference type="NCBIfam" id="TIGR03825">
    <property type="entry name" value="FliH_bacil"/>
    <property type="match status" value="1"/>
</dbReference>
<evidence type="ECO:0000256" key="6">
    <source>
        <dbReference type="ARBA" id="ARBA00023225"/>
    </source>
</evidence>
<organism evidence="10 11">
    <name type="scientific">Virgibacillus chiguensis</name>
    <dbReference type="NCBI Taxonomy" id="411959"/>
    <lineage>
        <taxon>Bacteria</taxon>
        <taxon>Bacillati</taxon>
        <taxon>Bacillota</taxon>
        <taxon>Bacilli</taxon>
        <taxon>Bacillales</taxon>
        <taxon>Bacillaceae</taxon>
        <taxon>Virgibacillus</taxon>
    </lineage>
</organism>
<evidence type="ECO:0000313" key="11">
    <source>
        <dbReference type="Proteomes" id="UP000184079"/>
    </source>
</evidence>
<feature type="domain" description="Flagellar assembly protein FliH/Type III secretion system HrpE" evidence="9">
    <location>
        <begin position="121"/>
        <end position="248"/>
    </location>
</feature>
<evidence type="ECO:0000256" key="2">
    <source>
        <dbReference type="ARBA" id="ARBA00006602"/>
    </source>
</evidence>
<evidence type="ECO:0000256" key="5">
    <source>
        <dbReference type="ARBA" id="ARBA00022927"/>
    </source>
</evidence>
<dbReference type="Pfam" id="PF02108">
    <property type="entry name" value="FliH"/>
    <property type="match status" value="1"/>
</dbReference>
<dbReference type="AlphaFoldDB" id="A0A1M5N9D5"/>
<keyword evidence="10" id="KW-0966">Cell projection</keyword>
<sequence length="260" mass="29968">MKSLLLEVGEMISLSNPSWITERKQIRIKPVSVFQPSNTHVKEAHDKLELDQELLQAEQALEQLREQHEQLIKQTKREIEAEKRAWQEERQKYVEAAKEEGFQEGFSEGKSEALTTYKAYVDHANHLVESAKHEYYSLIEEHEETIMEIAIHTAKKIIRQEIVADPKTFLPIIQAAIKELKDQSEIALYLHPNQYAFVVQHKEELSSLIEPNAKLMCYVSDEIEENGCRIKYPYGQVDVGIDTQLEEIGKALIELAGEGK</sequence>
<evidence type="ECO:0000256" key="3">
    <source>
        <dbReference type="ARBA" id="ARBA00022448"/>
    </source>
</evidence>
<reference evidence="11" key="1">
    <citation type="submission" date="2016-11" db="EMBL/GenBank/DDBJ databases">
        <authorList>
            <person name="Varghese N."/>
            <person name="Submissions S."/>
        </authorList>
    </citation>
    <scope>NUCLEOTIDE SEQUENCE [LARGE SCALE GENOMIC DNA]</scope>
    <source>
        <strain evidence="11">CGMCC 1.6496</strain>
    </source>
</reference>
<dbReference type="PANTHER" id="PTHR34982:SF1">
    <property type="entry name" value="FLAGELLAR ASSEMBLY PROTEIN FLIH"/>
    <property type="match status" value="1"/>
</dbReference>
<keyword evidence="10" id="KW-0969">Cilium</keyword>
<keyword evidence="8" id="KW-0175">Coiled coil</keyword>
<dbReference type="GO" id="GO:0044781">
    <property type="term" value="P:bacterial-type flagellum organization"/>
    <property type="evidence" value="ECO:0007669"/>
    <property type="project" value="UniProtKB-KW"/>
</dbReference>
<dbReference type="Proteomes" id="UP000184079">
    <property type="component" value="Unassembled WGS sequence"/>
</dbReference>
<name>A0A1M5N9D5_9BACI</name>